<dbReference type="InterPro" id="IPR011517">
    <property type="entry name" value="RNA_pol_sigma70_ECF-like"/>
</dbReference>
<dbReference type="EMBL" id="VWSE01000003">
    <property type="protein sequence ID" value="KAB0290248.1"/>
    <property type="molecule type" value="Genomic_DNA"/>
</dbReference>
<sequence>MTVTKEVRVDSDHLTELISQWQVGCKKSEEQIFRFAYRRLKELAQQRRQKSGASLNKESTNTTALIHESYLKVSALDKGTIEKTRDFYLMAAKAMQHILINQAWAAQADKRQPDQSLVIEKALSIEGLPLERRIALEQSLVEFTNYYPRQSNVLKLKYYIGLRHAEICQLLECSSSLVEKDLKFAKSWLHSRLAALSL</sequence>
<evidence type="ECO:0000259" key="1">
    <source>
        <dbReference type="Pfam" id="PF07638"/>
    </source>
</evidence>
<comment type="caution">
    <text evidence="2">The sequence shown here is derived from an EMBL/GenBank/DDBJ whole genome shotgun (WGS) entry which is preliminary data.</text>
</comment>
<accession>A0A5N3R770</accession>
<proteinExistence type="predicted"/>
<protein>
    <submittedName>
        <fullName evidence="2">RNA polymerase subunit sigma</fullName>
    </submittedName>
</protein>
<gene>
    <name evidence="2" type="ORF">F2P58_04805</name>
</gene>
<dbReference type="RefSeq" id="WP_150869042.1">
    <property type="nucleotide sequence ID" value="NZ_VWSE01000003.1"/>
</dbReference>
<dbReference type="Gene3D" id="1.10.10.10">
    <property type="entry name" value="Winged helix-like DNA-binding domain superfamily/Winged helix DNA-binding domain"/>
    <property type="match status" value="1"/>
</dbReference>
<dbReference type="AlphaFoldDB" id="A0A5N3R770"/>
<evidence type="ECO:0000313" key="3">
    <source>
        <dbReference type="Proteomes" id="UP000326789"/>
    </source>
</evidence>
<dbReference type="NCBIfam" id="TIGR02999">
    <property type="entry name" value="Sig-70_X6"/>
    <property type="match status" value="1"/>
</dbReference>
<organism evidence="2 3">
    <name type="scientific">Vibrio fortis</name>
    <dbReference type="NCBI Taxonomy" id="212667"/>
    <lineage>
        <taxon>Bacteria</taxon>
        <taxon>Pseudomonadati</taxon>
        <taxon>Pseudomonadota</taxon>
        <taxon>Gammaproteobacteria</taxon>
        <taxon>Vibrionales</taxon>
        <taxon>Vibrionaceae</taxon>
        <taxon>Vibrio</taxon>
    </lineage>
</organism>
<dbReference type="InterPro" id="IPR036388">
    <property type="entry name" value="WH-like_DNA-bd_sf"/>
</dbReference>
<dbReference type="SUPFAM" id="SSF88659">
    <property type="entry name" value="Sigma3 and sigma4 domains of RNA polymerase sigma factors"/>
    <property type="match status" value="1"/>
</dbReference>
<reference evidence="2 3" key="1">
    <citation type="submission" date="2019-09" db="EMBL/GenBank/DDBJ databases">
        <title>Whole genome sequence of Vibrio fortis.</title>
        <authorList>
            <person name="Das S.K."/>
        </authorList>
    </citation>
    <scope>NUCLEOTIDE SEQUENCE [LARGE SCALE GENOMIC DNA]</scope>
    <source>
        <strain evidence="2 3">AN60</strain>
    </source>
</reference>
<dbReference type="Pfam" id="PF07638">
    <property type="entry name" value="Sigma70_ECF"/>
    <property type="match status" value="1"/>
</dbReference>
<feature type="domain" description="RNA polymerase sigma-70 ECF-like HTH" evidence="1">
    <location>
        <begin position="13"/>
        <end position="193"/>
    </location>
</feature>
<name>A0A5N3R770_9VIBR</name>
<dbReference type="InterPro" id="IPR053812">
    <property type="entry name" value="HTH_Sigma70_ECF-like"/>
</dbReference>
<dbReference type="InterPro" id="IPR013324">
    <property type="entry name" value="RNA_pol_sigma_r3/r4-like"/>
</dbReference>
<dbReference type="Proteomes" id="UP000326789">
    <property type="component" value="Unassembled WGS sequence"/>
</dbReference>
<evidence type="ECO:0000313" key="2">
    <source>
        <dbReference type="EMBL" id="KAB0290248.1"/>
    </source>
</evidence>